<evidence type="ECO:0000256" key="5">
    <source>
        <dbReference type="ARBA" id="ARBA00022729"/>
    </source>
</evidence>
<evidence type="ECO:0000256" key="7">
    <source>
        <dbReference type="ARBA" id="ARBA00023143"/>
    </source>
</evidence>
<accession>A8F460</accession>
<keyword evidence="7" id="KW-0975">Bacterial flagellum</keyword>
<dbReference type="GO" id="GO:0071973">
    <property type="term" value="P:bacterial-type flagellum-dependent cell motility"/>
    <property type="evidence" value="ECO:0007669"/>
    <property type="project" value="InterPro"/>
</dbReference>
<keyword evidence="5" id="KW-0732">Signal</keyword>
<comment type="subcellular location">
    <subcellularLocation>
        <location evidence="2">Bacterial flagellum basal body</location>
    </subcellularLocation>
    <subcellularLocation>
        <location evidence="3">Cell outer membrane</location>
    </subcellularLocation>
</comment>
<evidence type="ECO:0000256" key="3">
    <source>
        <dbReference type="ARBA" id="ARBA00004442"/>
    </source>
</evidence>
<dbReference type="GO" id="GO:0009279">
    <property type="term" value="C:cell outer membrane"/>
    <property type="evidence" value="ECO:0007669"/>
    <property type="project" value="UniProtKB-SubCell"/>
</dbReference>
<dbReference type="KEGG" id="tle:Tlet_0377"/>
<keyword evidence="6" id="KW-0472">Membrane</keyword>
<dbReference type="GO" id="GO:0009427">
    <property type="term" value="C:bacterial-type flagellum basal body, distal rod, L ring"/>
    <property type="evidence" value="ECO:0007669"/>
    <property type="project" value="InterPro"/>
</dbReference>
<gene>
    <name evidence="9" type="ordered locus">Tlet_0377</name>
</gene>
<proteinExistence type="inferred from homology"/>
<evidence type="ECO:0000256" key="4">
    <source>
        <dbReference type="ARBA" id="ARBA00006929"/>
    </source>
</evidence>
<dbReference type="Pfam" id="PF02107">
    <property type="entry name" value="FlgH"/>
    <property type="match status" value="1"/>
</dbReference>
<dbReference type="STRING" id="416591.Tlet_0377"/>
<keyword evidence="10" id="KW-1185">Reference proteome</keyword>
<reference evidence="9 10" key="2">
    <citation type="journal article" date="2009" name="Proc. Natl. Acad. Sci. U.S.A.">
        <title>On the chimeric nature, thermophilic origin, and phylogenetic placement of the Thermotogales.</title>
        <authorList>
            <person name="Zhaxybayeva O."/>
            <person name="Swithers K.S."/>
            <person name="Lapierre P."/>
            <person name="Fournier G.P."/>
            <person name="Bickhart D.M."/>
            <person name="DeBoy R.T."/>
            <person name="Nelson K.E."/>
            <person name="Nesbo C.L."/>
            <person name="Doolittle W.F."/>
            <person name="Gogarten J.P."/>
            <person name="Noll K.M."/>
        </authorList>
    </citation>
    <scope>NUCLEOTIDE SEQUENCE [LARGE SCALE GENOMIC DNA]</scope>
    <source>
        <strain evidence="10">ATCC BAA-301 / DSM 14385 / NBRC 107922 / TMO</strain>
    </source>
</reference>
<keyword evidence="9" id="KW-0966">Cell projection</keyword>
<dbReference type="Proteomes" id="UP000002016">
    <property type="component" value="Chromosome"/>
</dbReference>
<evidence type="ECO:0000256" key="2">
    <source>
        <dbReference type="ARBA" id="ARBA00004117"/>
    </source>
</evidence>
<keyword evidence="9" id="KW-0969">Cilium</keyword>
<dbReference type="eggNOG" id="COG2063">
    <property type="taxonomic scope" value="Bacteria"/>
</dbReference>
<evidence type="ECO:0000256" key="1">
    <source>
        <dbReference type="ARBA" id="ARBA00002591"/>
    </source>
</evidence>
<protein>
    <submittedName>
        <fullName evidence="9">Flagellar L-ring protein</fullName>
    </submittedName>
</protein>
<dbReference type="EMBL" id="CP000812">
    <property type="protein sequence ID" value="ABV32944.1"/>
    <property type="molecule type" value="Genomic_DNA"/>
</dbReference>
<keyword evidence="9" id="KW-0282">Flagellum</keyword>
<evidence type="ECO:0000313" key="9">
    <source>
        <dbReference type="EMBL" id="ABV32944.1"/>
    </source>
</evidence>
<evidence type="ECO:0000256" key="8">
    <source>
        <dbReference type="ARBA" id="ARBA00023237"/>
    </source>
</evidence>
<evidence type="ECO:0000256" key="6">
    <source>
        <dbReference type="ARBA" id="ARBA00023136"/>
    </source>
</evidence>
<dbReference type="PANTHER" id="PTHR34933">
    <property type="entry name" value="FLAGELLAR L-RING PROTEIN"/>
    <property type="match status" value="1"/>
</dbReference>
<name>A8F460_PSELT</name>
<organism evidence="9 10">
    <name type="scientific">Pseudothermotoga lettingae (strain ATCC BAA-301 / DSM 14385 / NBRC 107922 / TMO)</name>
    <name type="common">Thermotoga lettingae</name>
    <dbReference type="NCBI Taxonomy" id="416591"/>
    <lineage>
        <taxon>Bacteria</taxon>
        <taxon>Thermotogati</taxon>
        <taxon>Thermotogota</taxon>
        <taxon>Thermotogae</taxon>
        <taxon>Thermotogales</taxon>
        <taxon>Thermotogaceae</taxon>
        <taxon>Pseudothermotoga</taxon>
    </lineage>
</organism>
<dbReference type="AlphaFoldDB" id="A8F460"/>
<comment type="function">
    <text evidence="1">Assembles around the rod to form the L-ring and probably protects the motor/basal body from shearing forces during rotation.</text>
</comment>
<dbReference type="GO" id="GO:0003774">
    <property type="term" value="F:cytoskeletal motor activity"/>
    <property type="evidence" value="ECO:0007669"/>
    <property type="project" value="InterPro"/>
</dbReference>
<dbReference type="PANTHER" id="PTHR34933:SF1">
    <property type="entry name" value="FLAGELLAR L-RING PROTEIN"/>
    <property type="match status" value="1"/>
</dbReference>
<keyword evidence="8" id="KW-0998">Cell outer membrane</keyword>
<comment type="similarity">
    <text evidence="4">Belongs to the FlgH family.</text>
</comment>
<evidence type="ECO:0000313" key="10">
    <source>
        <dbReference type="Proteomes" id="UP000002016"/>
    </source>
</evidence>
<reference evidence="9 10" key="1">
    <citation type="submission" date="2007-08" db="EMBL/GenBank/DDBJ databases">
        <title>Complete sequence of Thermotoga lettingae TMO.</title>
        <authorList>
            <consortium name="US DOE Joint Genome Institute"/>
            <person name="Copeland A."/>
            <person name="Lucas S."/>
            <person name="Lapidus A."/>
            <person name="Barry K."/>
            <person name="Glavina del Rio T."/>
            <person name="Dalin E."/>
            <person name="Tice H."/>
            <person name="Pitluck S."/>
            <person name="Foster B."/>
            <person name="Bruce D."/>
            <person name="Schmutz J."/>
            <person name="Larimer F."/>
            <person name="Land M."/>
            <person name="Hauser L."/>
            <person name="Kyrpides N."/>
            <person name="Mikhailova N."/>
            <person name="Nelson K."/>
            <person name="Gogarten J.P."/>
            <person name="Noll K."/>
            <person name="Richardson P."/>
        </authorList>
    </citation>
    <scope>NUCLEOTIDE SEQUENCE [LARGE SCALE GENOMIC DNA]</scope>
    <source>
        <strain evidence="10">ATCC BAA-301 / DSM 14385 / NBRC 107922 / TMO</strain>
    </source>
</reference>
<dbReference type="RefSeq" id="WP_012002425.1">
    <property type="nucleotide sequence ID" value="NC_009828.1"/>
</dbReference>
<sequence precursor="true">MKKSLIIVIVFALYTTFVFPTSLWNNSSSAQFKNIIADRKASKVGDIVTIVVKETPQINSSSSNDAFENALVNLFTGAVKNITQFDLSQFIPINNNSQQQRSAQLSSTVVLTISAVVVDIQNGNLVVEGNKKLKVGEQLSEIIIRGTVRPDDISHNNTVDSSNIANCQIWVNGELVFRQNPDQQSWLDYLLSAIAKWFL</sequence>
<dbReference type="HOGENOM" id="CLU_069313_2_0_0"/>
<dbReference type="PRINTS" id="PR01008">
    <property type="entry name" value="FLGLRINGFLGH"/>
</dbReference>
<dbReference type="InterPro" id="IPR000527">
    <property type="entry name" value="Flag_Lring"/>
</dbReference>